<comment type="caution">
    <text evidence="2">The sequence shown here is derived from an EMBL/GenBank/DDBJ whole genome shotgun (WGS) entry which is preliminary data.</text>
</comment>
<dbReference type="Pfam" id="PF08239">
    <property type="entry name" value="SH3_3"/>
    <property type="match status" value="1"/>
</dbReference>
<dbReference type="InterPro" id="IPR003646">
    <property type="entry name" value="SH3-like_bac-type"/>
</dbReference>
<organism evidence="2 3">
    <name type="scientific">Candidatus Woesebacteria bacterium GW2011_GWA1_37_8</name>
    <dbReference type="NCBI Taxonomy" id="1618546"/>
    <lineage>
        <taxon>Bacteria</taxon>
        <taxon>Candidatus Woeseibacteriota</taxon>
    </lineage>
</organism>
<evidence type="ECO:0000313" key="3">
    <source>
        <dbReference type="Proteomes" id="UP000034603"/>
    </source>
</evidence>
<dbReference type="InterPro" id="IPR013229">
    <property type="entry name" value="PEGA"/>
</dbReference>
<dbReference type="EMBL" id="LBTR01000009">
    <property type="protein sequence ID" value="KKQ45797.1"/>
    <property type="molecule type" value="Genomic_DNA"/>
</dbReference>
<proteinExistence type="predicted"/>
<sequence length="296" mass="32350">MKKLIIATIGILGLAALVGAIFLFVKLLRPKVSGLAIESTPSSTVFINGQKVGNTPFRSKDLTPSEISVRLIPVDSQTTFTPFDTKLNLAAGIETVLRHEFAQNEESSSTELLSFEKINDKDTSIELVSMPTGAQVIIDEGTRGFTPYKSTSLSSAEHTAIVSLEGYVTKEVRFRTHQGFKLIIYLGLKKDDKIIVALPTPTLELSTYVEILPTSTGFLRVRNEPSTVAAEVAQIKPGDTFKLIDKNTETGWYKIEYDEGLYGWVSNQYAKIVSDVTASPTTNAKLTPTTSPTPEN</sequence>
<dbReference type="Proteomes" id="UP000034603">
    <property type="component" value="Unassembled WGS sequence"/>
</dbReference>
<feature type="domain" description="SH3b" evidence="1">
    <location>
        <begin position="206"/>
        <end position="274"/>
    </location>
</feature>
<gene>
    <name evidence="2" type="ORF">US62_C0009G0028</name>
</gene>
<accession>A0A0G0HU42</accession>
<dbReference type="SMART" id="SM00287">
    <property type="entry name" value="SH3b"/>
    <property type="match status" value="1"/>
</dbReference>
<dbReference type="PROSITE" id="PS51781">
    <property type="entry name" value="SH3B"/>
    <property type="match status" value="1"/>
</dbReference>
<evidence type="ECO:0000313" key="2">
    <source>
        <dbReference type="EMBL" id="KKQ45797.1"/>
    </source>
</evidence>
<dbReference type="Gene3D" id="2.30.30.40">
    <property type="entry name" value="SH3 Domains"/>
    <property type="match status" value="1"/>
</dbReference>
<dbReference type="Pfam" id="PF08308">
    <property type="entry name" value="PEGA"/>
    <property type="match status" value="1"/>
</dbReference>
<protein>
    <recommendedName>
        <fullName evidence="1">SH3b domain-containing protein</fullName>
    </recommendedName>
</protein>
<dbReference type="AlphaFoldDB" id="A0A0G0HU42"/>
<reference evidence="2 3" key="1">
    <citation type="journal article" date="2015" name="Nature">
        <title>rRNA introns, odd ribosomes, and small enigmatic genomes across a large radiation of phyla.</title>
        <authorList>
            <person name="Brown C.T."/>
            <person name="Hug L.A."/>
            <person name="Thomas B.C."/>
            <person name="Sharon I."/>
            <person name="Castelle C.J."/>
            <person name="Singh A."/>
            <person name="Wilkins M.J."/>
            <person name="Williams K.H."/>
            <person name="Banfield J.F."/>
        </authorList>
    </citation>
    <scope>NUCLEOTIDE SEQUENCE [LARGE SCALE GENOMIC DNA]</scope>
</reference>
<dbReference type="SUPFAM" id="SSF50044">
    <property type="entry name" value="SH3-domain"/>
    <property type="match status" value="1"/>
</dbReference>
<dbReference type="InterPro" id="IPR036028">
    <property type="entry name" value="SH3-like_dom_sf"/>
</dbReference>
<name>A0A0G0HU42_9BACT</name>
<evidence type="ECO:0000259" key="1">
    <source>
        <dbReference type="PROSITE" id="PS51781"/>
    </source>
</evidence>